<evidence type="ECO:0000313" key="3">
    <source>
        <dbReference type="Proteomes" id="UP000031443"/>
    </source>
</evidence>
<dbReference type="Proteomes" id="UP000031443">
    <property type="component" value="Unassembled WGS sequence"/>
</dbReference>
<feature type="signal peptide" evidence="1">
    <location>
        <begin position="1"/>
        <end position="15"/>
    </location>
</feature>
<protein>
    <submittedName>
        <fullName evidence="2">Uncharacterized protein</fullName>
    </submittedName>
</protein>
<keyword evidence="1" id="KW-0732">Signal</keyword>
<gene>
    <name evidence="2" type="ORF">UY3_19157</name>
</gene>
<dbReference type="eggNOG" id="ENOG502S4BM">
    <property type="taxonomic scope" value="Eukaryota"/>
</dbReference>
<reference evidence="3" key="1">
    <citation type="journal article" date="2013" name="Nat. Genet.">
        <title>The draft genomes of soft-shell turtle and green sea turtle yield insights into the development and evolution of the turtle-specific body plan.</title>
        <authorList>
            <person name="Wang Z."/>
            <person name="Pascual-Anaya J."/>
            <person name="Zadissa A."/>
            <person name="Li W."/>
            <person name="Niimura Y."/>
            <person name="Huang Z."/>
            <person name="Li C."/>
            <person name="White S."/>
            <person name="Xiong Z."/>
            <person name="Fang D."/>
            <person name="Wang B."/>
            <person name="Ming Y."/>
            <person name="Chen Y."/>
            <person name="Zheng Y."/>
            <person name="Kuraku S."/>
            <person name="Pignatelli M."/>
            <person name="Herrero J."/>
            <person name="Beal K."/>
            <person name="Nozawa M."/>
            <person name="Li Q."/>
            <person name="Wang J."/>
            <person name="Zhang H."/>
            <person name="Yu L."/>
            <person name="Shigenobu S."/>
            <person name="Wang J."/>
            <person name="Liu J."/>
            <person name="Flicek P."/>
            <person name="Searle S."/>
            <person name="Wang J."/>
            <person name="Kuratani S."/>
            <person name="Yin Y."/>
            <person name="Aken B."/>
            <person name="Zhang G."/>
            <person name="Irie N."/>
        </authorList>
    </citation>
    <scope>NUCLEOTIDE SEQUENCE [LARGE SCALE GENOMIC DNA]</scope>
</reference>
<dbReference type="AlphaFoldDB" id="M7ALZ0"/>
<evidence type="ECO:0000313" key="2">
    <source>
        <dbReference type="EMBL" id="EMP23715.1"/>
    </source>
</evidence>
<organism evidence="2 3">
    <name type="scientific">Chelonia mydas</name>
    <name type="common">Green sea-turtle</name>
    <name type="synonym">Chelonia agassizi</name>
    <dbReference type="NCBI Taxonomy" id="8469"/>
    <lineage>
        <taxon>Eukaryota</taxon>
        <taxon>Metazoa</taxon>
        <taxon>Chordata</taxon>
        <taxon>Craniata</taxon>
        <taxon>Vertebrata</taxon>
        <taxon>Euteleostomi</taxon>
        <taxon>Archelosauria</taxon>
        <taxon>Testudinata</taxon>
        <taxon>Testudines</taxon>
        <taxon>Cryptodira</taxon>
        <taxon>Durocryptodira</taxon>
        <taxon>Americhelydia</taxon>
        <taxon>Chelonioidea</taxon>
        <taxon>Cheloniidae</taxon>
        <taxon>Chelonia</taxon>
    </lineage>
</organism>
<evidence type="ECO:0000256" key="1">
    <source>
        <dbReference type="SAM" id="SignalP"/>
    </source>
</evidence>
<sequence>MALLQLLSAPMGAAGVVPADGAVCRATWLCVRVGAGEGTCYCFRELLEGDQTANVKNRDRSTYEGKTGGERFLGAEHVNDMTGISETHTSKEKPLAKSAPDNTLVPPSHFVMPVQSYGRSDCVSGIPMDSMAMPGSLAREAHVFIISDHGMPLVEESCSCPVGGRVPLGPVGEEEFLSGTGDCSKQDPGRELCLQPNTRRDTQCPQVNAPFSWE</sequence>
<feature type="chain" id="PRO_5013334223" evidence="1">
    <location>
        <begin position="16"/>
        <end position="214"/>
    </location>
</feature>
<accession>M7ALZ0</accession>
<keyword evidence="3" id="KW-1185">Reference proteome</keyword>
<name>M7ALZ0_CHEMY</name>
<proteinExistence type="predicted"/>
<dbReference type="EMBL" id="KB608654">
    <property type="protein sequence ID" value="EMP23715.1"/>
    <property type="molecule type" value="Genomic_DNA"/>
</dbReference>